<reference evidence="1" key="1">
    <citation type="submission" date="2020-05" db="EMBL/GenBank/DDBJ databases">
        <authorList>
            <person name="Chiriac C."/>
            <person name="Salcher M."/>
            <person name="Ghai R."/>
            <person name="Kavagutti S V."/>
        </authorList>
    </citation>
    <scope>NUCLEOTIDE SEQUENCE</scope>
</reference>
<organism evidence="1">
    <name type="scientific">freshwater metagenome</name>
    <dbReference type="NCBI Taxonomy" id="449393"/>
    <lineage>
        <taxon>unclassified sequences</taxon>
        <taxon>metagenomes</taxon>
        <taxon>ecological metagenomes</taxon>
    </lineage>
</organism>
<proteinExistence type="predicted"/>
<name>A0A6J7NN39_9ZZZZ</name>
<dbReference type="AlphaFoldDB" id="A0A6J7NN39"/>
<dbReference type="EMBL" id="CAFBOM010000173">
    <property type="protein sequence ID" value="CAB4992142.1"/>
    <property type="molecule type" value="Genomic_DNA"/>
</dbReference>
<protein>
    <submittedName>
        <fullName evidence="1">Unannotated protein</fullName>
    </submittedName>
</protein>
<evidence type="ECO:0000313" key="1">
    <source>
        <dbReference type="EMBL" id="CAB4992142.1"/>
    </source>
</evidence>
<accession>A0A6J7NN39</accession>
<sequence>MGLTVGAGNGSIGPDQNAGMEEAALITLDVGTHHVPAQSCGHLTEDLHRPPVPGLGEITRLAVGGWPPREAECRQDEEPGRGFSARESISERHRALHIAVEVAGHRAVLKGGRRDGLPGRRCTGVDGCAEVGQRPVEIWPATVDCAPLVIVEPRRIDFCVQDRPGVGHGVRVVRGRRVRDAFARRLPDRCRPAIGDRDSGRRVRLRVIPIGRDHGQAVPRNELLHGGDRRVRAHARTVRGLRDRSIGGADVSDDVGPLEHGQSPRLPVGVVVADHHRNRAEFCLEHRVPGVAGSKPVDVRGIEPVLPVLADETARAYQRSSVVGEAAGLVDFGDSDGHVAVVLSGDLGDSGRGDTGDRIHEREELIKIAVDVARERCFRQHDQACTLDRRLLDYGTGPIEVPVELEDLRVELNSRDSEGSLLGMSLGIHVRSRPTCRWLAESGGAMTVRASSGRR</sequence>
<gene>
    <name evidence="1" type="ORF">UFOPK3957_01061</name>
</gene>